<proteinExistence type="predicted"/>
<dbReference type="GeneID" id="109583757"/>
<feature type="compositionally biased region" description="Low complexity" evidence="1">
    <location>
        <begin position="138"/>
        <end position="149"/>
    </location>
</feature>
<evidence type="ECO:0000313" key="4">
    <source>
        <dbReference type="Proteomes" id="UP000007879"/>
    </source>
</evidence>
<feature type="region of interest" description="Disordered" evidence="1">
    <location>
        <begin position="129"/>
        <end position="185"/>
    </location>
</feature>
<keyword evidence="4" id="KW-1185">Reference proteome</keyword>
<accession>A0AAN0JDE4</accession>
<protein>
    <submittedName>
        <fullName evidence="3">Uncharacterized protein</fullName>
    </submittedName>
</protein>
<dbReference type="EnsemblMetazoa" id="XM_019999203.1">
    <property type="protein sequence ID" value="XP_019854762.1"/>
    <property type="gene ID" value="LOC109583757"/>
</dbReference>
<feature type="compositionally biased region" description="Basic and acidic residues" evidence="1">
    <location>
        <begin position="151"/>
        <end position="173"/>
    </location>
</feature>
<evidence type="ECO:0000256" key="1">
    <source>
        <dbReference type="SAM" id="MobiDB-lite"/>
    </source>
</evidence>
<reference evidence="3" key="2">
    <citation type="submission" date="2024-06" db="UniProtKB">
        <authorList>
            <consortium name="EnsemblMetazoa"/>
        </authorList>
    </citation>
    <scope>IDENTIFICATION</scope>
</reference>
<organism evidence="3 4">
    <name type="scientific">Amphimedon queenslandica</name>
    <name type="common">Sponge</name>
    <dbReference type="NCBI Taxonomy" id="400682"/>
    <lineage>
        <taxon>Eukaryota</taxon>
        <taxon>Metazoa</taxon>
        <taxon>Porifera</taxon>
        <taxon>Demospongiae</taxon>
        <taxon>Heteroscleromorpha</taxon>
        <taxon>Haplosclerida</taxon>
        <taxon>Niphatidae</taxon>
        <taxon>Amphimedon</taxon>
    </lineage>
</organism>
<dbReference type="Proteomes" id="UP000007879">
    <property type="component" value="Unassembled WGS sequence"/>
</dbReference>
<name>A0AAN0JDE4_AMPQE</name>
<sequence length="185" mass="20018">MIEMMQSPLSIFLIVALISSAVVYAGPIPDADKPLLHGILGPDEGHLHERELIEEQRLAPPGVAGEVEGHLHKRELIEEHRLAPPGIAGEVEGHLDKRELIEEQRLAPPGIAGEVEGHLHKRELIEEQRLAPPGVAGPGTMIPPGIPGVIEEDRVAEDKPSTGLAEDHQKRELALQQETAGPFAQ</sequence>
<dbReference type="AlphaFoldDB" id="A0AAN0JDE4"/>
<evidence type="ECO:0000313" key="3">
    <source>
        <dbReference type="EnsemblMetazoa" id="XP_019854762.1"/>
    </source>
</evidence>
<dbReference type="KEGG" id="aqu:109583757"/>
<feature type="chain" id="PRO_5042980314" evidence="2">
    <location>
        <begin position="26"/>
        <end position="185"/>
    </location>
</feature>
<keyword evidence="2" id="KW-0732">Signal</keyword>
<dbReference type="RefSeq" id="XP_019854762.1">
    <property type="nucleotide sequence ID" value="XM_019999203.1"/>
</dbReference>
<reference evidence="4" key="1">
    <citation type="journal article" date="2010" name="Nature">
        <title>The Amphimedon queenslandica genome and the evolution of animal complexity.</title>
        <authorList>
            <person name="Srivastava M."/>
            <person name="Simakov O."/>
            <person name="Chapman J."/>
            <person name="Fahey B."/>
            <person name="Gauthier M.E."/>
            <person name="Mitros T."/>
            <person name="Richards G.S."/>
            <person name="Conaco C."/>
            <person name="Dacre M."/>
            <person name="Hellsten U."/>
            <person name="Larroux C."/>
            <person name="Putnam N.H."/>
            <person name="Stanke M."/>
            <person name="Adamska M."/>
            <person name="Darling A."/>
            <person name="Degnan S.M."/>
            <person name="Oakley T.H."/>
            <person name="Plachetzki D.C."/>
            <person name="Zhai Y."/>
            <person name="Adamski M."/>
            <person name="Calcino A."/>
            <person name="Cummins S.F."/>
            <person name="Goodstein D.M."/>
            <person name="Harris C."/>
            <person name="Jackson D.J."/>
            <person name="Leys S.P."/>
            <person name="Shu S."/>
            <person name="Woodcroft B.J."/>
            <person name="Vervoort M."/>
            <person name="Kosik K.S."/>
            <person name="Manning G."/>
            <person name="Degnan B.M."/>
            <person name="Rokhsar D.S."/>
        </authorList>
    </citation>
    <scope>NUCLEOTIDE SEQUENCE [LARGE SCALE GENOMIC DNA]</scope>
</reference>
<feature type="signal peptide" evidence="2">
    <location>
        <begin position="1"/>
        <end position="25"/>
    </location>
</feature>
<evidence type="ECO:0000256" key="2">
    <source>
        <dbReference type="SAM" id="SignalP"/>
    </source>
</evidence>